<evidence type="ECO:0000256" key="4">
    <source>
        <dbReference type="ARBA" id="ARBA00022825"/>
    </source>
</evidence>
<keyword evidence="4 6" id="KW-0720">Serine protease</keyword>
<sequence>MNRHIARLHPLLVAKKINSLFSSRNLRPPVAKRIPFEENYFGIKRVDEYRWLEDSKDPDVNAYIDAENRYAKQMMKPAKVLQKRLVTEMRQKLITTRLMPPLKTVVNGYEFYSRNLKNGRVYYWRKKEPGATETVLFDSRYIANTGKRVRSILLSPDTNMLSYLLEEDGMEIGSLYFKDLTTNKILQEELHGVFNFVWSANNKYVYYTMTDEQLRPCRVYAHKIGSGQSDDVLIYNETNESALLDITLTKDKKLITIHSSTLTSSEVHVFDAYHNVSDGPPALQLIEPRKPDLEYYVDHHDDYLYILTNANGAKNFKLARARQPHTSERFWEDVILMNKNEKIQAIDIFRKFIIIYAKREGLPVILCYDFRTCEIHKVELPMTYCTISPGNNLDHDTDIVQFHCTTPLTHESTLEYNMETRVLNIIRSHSIHRFDPTWYDCYRVYAKGIDGTEIPITLIHKKGLKLDGRNPVLLRTYGAYGLPTEPDFHVEHLPLVERNWIIALAHVRGELGHEWYEDGRAMKKKNTFIDIITAVEYLILSGYSSKSRMTAIGTSAGGLALGILDNGSLIVLSGVALTMPSSYVMLGNLTVLDIR</sequence>
<dbReference type="InterPro" id="IPR029058">
    <property type="entry name" value="AB_hydrolase_fold"/>
</dbReference>
<proteinExistence type="inferred from homology"/>
<evidence type="ECO:0000256" key="1">
    <source>
        <dbReference type="ARBA" id="ARBA00005228"/>
    </source>
</evidence>
<dbReference type="PRINTS" id="PR00862">
    <property type="entry name" value="PROLIGOPTASE"/>
</dbReference>
<gene>
    <name evidence="9" type="ORF">POCULU_LOCUS1851</name>
</gene>
<evidence type="ECO:0000256" key="3">
    <source>
        <dbReference type="ARBA" id="ARBA00022801"/>
    </source>
</evidence>
<keyword evidence="3 6" id="KW-0378">Hydrolase</keyword>
<keyword evidence="10" id="KW-1185">Reference proteome</keyword>
<dbReference type="OrthoDB" id="248387at2759"/>
<dbReference type="GO" id="GO:0004252">
    <property type="term" value="F:serine-type endopeptidase activity"/>
    <property type="evidence" value="ECO:0007669"/>
    <property type="project" value="UniProtKB-UniRule"/>
</dbReference>
<protein>
    <recommendedName>
        <fullName evidence="6">Prolyl endopeptidase</fullName>
        <ecNumber evidence="6">3.4.21.-</ecNumber>
    </recommendedName>
</protein>
<feature type="domain" description="Peptidase S9A N-terminal" evidence="8">
    <location>
        <begin position="28"/>
        <end position="417"/>
    </location>
</feature>
<dbReference type="SUPFAM" id="SSF50993">
    <property type="entry name" value="Peptidase/esterase 'gauge' domain"/>
    <property type="match status" value="1"/>
</dbReference>
<comment type="function">
    <text evidence="5">Serine peptidase whose precise substrate specificity remains unclear. Does not cleave peptides after a arginine or lysine residue. Regulates trans-Golgi network morphology and sorting by regulating the membrane binding of the AP-1 complex. May play a role in the regulation of synaptic vesicle exocytosis.</text>
</comment>
<comment type="similarity">
    <text evidence="1 6">Belongs to the peptidase S9A family.</text>
</comment>
<dbReference type="AlphaFoldDB" id="A0A9N8ZFR3"/>
<evidence type="ECO:0000256" key="6">
    <source>
        <dbReference type="RuleBase" id="RU368024"/>
    </source>
</evidence>
<evidence type="ECO:0000256" key="5">
    <source>
        <dbReference type="ARBA" id="ARBA00045448"/>
    </source>
</evidence>
<dbReference type="GO" id="GO:0006508">
    <property type="term" value="P:proteolysis"/>
    <property type="evidence" value="ECO:0007669"/>
    <property type="project" value="UniProtKB-KW"/>
</dbReference>
<organism evidence="9 10">
    <name type="scientific">Paraglomus occultum</name>
    <dbReference type="NCBI Taxonomy" id="144539"/>
    <lineage>
        <taxon>Eukaryota</taxon>
        <taxon>Fungi</taxon>
        <taxon>Fungi incertae sedis</taxon>
        <taxon>Mucoromycota</taxon>
        <taxon>Glomeromycotina</taxon>
        <taxon>Glomeromycetes</taxon>
        <taxon>Paraglomerales</taxon>
        <taxon>Paraglomeraceae</taxon>
        <taxon>Paraglomus</taxon>
    </lineage>
</organism>
<feature type="domain" description="Peptidase S9 prolyl oligopeptidase catalytic" evidence="7">
    <location>
        <begin position="491"/>
        <end position="563"/>
    </location>
</feature>
<evidence type="ECO:0000256" key="2">
    <source>
        <dbReference type="ARBA" id="ARBA00022670"/>
    </source>
</evidence>
<reference evidence="9" key="1">
    <citation type="submission" date="2021-06" db="EMBL/GenBank/DDBJ databases">
        <authorList>
            <person name="Kallberg Y."/>
            <person name="Tangrot J."/>
            <person name="Rosling A."/>
        </authorList>
    </citation>
    <scope>NUCLEOTIDE SEQUENCE</scope>
    <source>
        <strain evidence="9">IA702</strain>
    </source>
</reference>
<dbReference type="Gene3D" id="3.40.50.1820">
    <property type="entry name" value="alpha/beta hydrolase"/>
    <property type="match status" value="1"/>
</dbReference>
<dbReference type="InterPro" id="IPR002470">
    <property type="entry name" value="Peptidase_S9A"/>
</dbReference>
<dbReference type="EC" id="3.4.21.-" evidence="6"/>
<dbReference type="EMBL" id="CAJVPJ010000152">
    <property type="protein sequence ID" value="CAG8486896.1"/>
    <property type="molecule type" value="Genomic_DNA"/>
</dbReference>
<evidence type="ECO:0000313" key="10">
    <source>
        <dbReference type="Proteomes" id="UP000789572"/>
    </source>
</evidence>
<accession>A0A9N8ZFR3</accession>
<evidence type="ECO:0000259" key="8">
    <source>
        <dbReference type="Pfam" id="PF02897"/>
    </source>
</evidence>
<dbReference type="Pfam" id="PF02897">
    <property type="entry name" value="Peptidase_S9_N"/>
    <property type="match status" value="1"/>
</dbReference>
<keyword evidence="2 6" id="KW-0645">Protease</keyword>
<dbReference type="InterPro" id="IPR051543">
    <property type="entry name" value="Serine_Peptidase_S9A"/>
</dbReference>
<comment type="caution">
    <text evidence="9">The sequence shown here is derived from an EMBL/GenBank/DDBJ whole genome shotgun (WGS) entry which is preliminary data.</text>
</comment>
<evidence type="ECO:0000313" key="9">
    <source>
        <dbReference type="EMBL" id="CAG8486896.1"/>
    </source>
</evidence>
<dbReference type="SUPFAM" id="SSF53474">
    <property type="entry name" value="alpha/beta-Hydrolases"/>
    <property type="match status" value="1"/>
</dbReference>
<dbReference type="InterPro" id="IPR023302">
    <property type="entry name" value="Pept_S9A_N"/>
</dbReference>
<dbReference type="Pfam" id="PF00326">
    <property type="entry name" value="Peptidase_S9"/>
    <property type="match status" value="1"/>
</dbReference>
<dbReference type="PANTHER" id="PTHR11757">
    <property type="entry name" value="PROTEASE FAMILY S9A OLIGOPEPTIDASE"/>
    <property type="match status" value="1"/>
</dbReference>
<evidence type="ECO:0000259" key="7">
    <source>
        <dbReference type="Pfam" id="PF00326"/>
    </source>
</evidence>
<dbReference type="InterPro" id="IPR001375">
    <property type="entry name" value="Peptidase_S9_cat"/>
</dbReference>
<name>A0A9N8ZFR3_9GLOM</name>
<dbReference type="PANTHER" id="PTHR11757:SF19">
    <property type="entry name" value="PROLYL ENDOPEPTIDASE-LIKE"/>
    <property type="match status" value="1"/>
</dbReference>
<dbReference type="Gene3D" id="2.130.10.120">
    <property type="entry name" value="Prolyl oligopeptidase, N-terminal domain"/>
    <property type="match status" value="1"/>
</dbReference>
<dbReference type="Proteomes" id="UP000789572">
    <property type="component" value="Unassembled WGS sequence"/>
</dbReference>